<comment type="similarity">
    <text evidence="2">Belongs to the iron/manganese superoxide dismutase family.</text>
</comment>
<evidence type="ECO:0000256" key="5">
    <source>
        <dbReference type="ARBA" id="ARBA00022723"/>
    </source>
</evidence>
<gene>
    <name evidence="10" type="primary">MSD</name>
    <name evidence="10" type="ORF">Esi_0091_0024</name>
</gene>
<evidence type="ECO:0000259" key="8">
    <source>
        <dbReference type="Pfam" id="PF00081"/>
    </source>
</evidence>
<dbReference type="FunFam" id="3.55.40.20:FF:000001">
    <property type="entry name" value="Superoxide dismutase"/>
    <property type="match status" value="1"/>
</dbReference>
<dbReference type="InterPro" id="IPR036314">
    <property type="entry name" value="SOD_C_sf"/>
</dbReference>
<keyword evidence="5" id="KW-0479">Metal-binding</keyword>
<evidence type="ECO:0000256" key="2">
    <source>
        <dbReference type="ARBA" id="ARBA00008714"/>
    </source>
</evidence>
<dbReference type="OrthoDB" id="239262at2759"/>
<name>D7G8P0_ECTSI</name>
<dbReference type="EC" id="1.15.1.1" evidence="3"/>
<comment type="cofactor">
    <cofactor evidence="1">
        <name>Fe cation</name>
        <dbReference type="ChEBI" id="CHEBI:24875"/>
    </cofactor>
</comment>
<dbReference type="PANTHER" id="PTHR43595:SF2">
    <property type="entry name" value="SMALL RIBOSOMAL SUBUNIT PROTEIN MS42"/>
    <property type="match status" value="1"/>
</dbReference>
<dbReference type="InterPro" id="IPR019832">
    <property type="entry name" value="Mn/Fe_SOD_C"/>
</dbReference>
<evidence type="ECO:0000259" key="9">
    <source>
        <dbReference type="Pfam" id="PF02777"/>
    </source>
</evidence>
<dbReference type="STRING" id="2880.D7G8P0"/>
<sequence length="300" mass="31791">MLHSTLSYCSYQVHVTMKFTTSLVLSGAACASAFVGTPVSTRASLKSSAVRMSVSDSMGSLSRGDALKAAAASAAAAGFVFSNSFPAFADGPYNLPDLPYSYDALEPYIDAATMKFHHDKHHAAYVGNANKALAGKTAPSLLDLQKDAIKTGVRNAGGGHYNHCLFWNTLCNHESSGAPSGTLAKAIDEAFGSMDEMKAQFGTTAAGVFGSGWAWLGCTPDGKLAITGTPNQDNPLMEGAAGTAMVPILGLDVWEHAYYLKYQNRRPEYISAFWNVVNWAVVSENYEMYASQGKGVPVQG</sequence>
<organism evidence="10 11">
    <name type="scientific">Ectocarpus siliculosus</name>
    <name type="common">Brown alga</name>
    <name type="synonym">Conferva siliculosa</name>
    <dbReference type="NCBI Taxonomy" id="2880"/>
    <lineage>
        <taxon>Eukaryota</taxon>
        <taxon>Sar</taxon>
        <taxon>Stramenopiles</taxon>
        <taxon>Ochrophyta</taxon>
        <taxon>PX clade</taxon>
        <taxon>Phaeophyceae</taxon>
        <taxon>Ectocarpales</taxon>
        <taxon>Ectocarpaceae</taxon>
        <taxon>Ectocarpus</taxon>
    </lineage>
</organism>
<dbReference type="Pfam" id="PF00081">
    <property type="entry name" value="Sod_Fe_N"/>
    <property type="match status" value="1"/>
</dbReference>
<dbReference type="InterPro" id="IPR036324">
    <property type="entry name" value="Mn/Fe_SOD_N_sf"/>
</dbReference>
<dbReference type="Gene3D" id="3.55.40.20">
    <property type="entry name" value="Iron/manganese superoxide dismutase, C-terminal domain"/>
    <property type="match status" value="1"/>
</dbReference>
<evidence type="ECO:0000313" key="11">
    <source>
        <dbReference type="Proteomes" id="UP000002630"/>
    </source>
</evidence>
<feature type="domain" description="Manganese/iron superoxide dismutase N-terminal" evidence="8">
    <location>
        <begin position="93"/>
        <end position="170"/>
    </location>
</feature>
<protein>
    <recommendedName>
        <fullName evidence="4">Superoxide dismutase [Fe]</fullName>
        <ecNumber evidence="3">1.15.1.1</ecNumber>
    </recommendedName>
</protein>
<dbReference type="Gene3D" id="1.10.287.990">
    <property type="entry name" value="Fe,Mn superoxide dismutase (SOD) domain"/>
    <property type="match status" value="1"/>
</dbReference>
<dbReference type="InParanoid" id="D7G8P0"/>
<reference evidence="10 11" key="1">
    <citation type="journal article" date="2010" name="Nature">
        <title>The Ectocarpus genome and the independent evolution of multicellularity in brown algae.</title>
        <authorList>
            <person name="Cock J.M."/>
            <person name="Sterck L."/>
            <person name="Rouze P."/>
            <person name="Scornet D."/>
            <person name="Allen A.E."/>
            <person name="Amoutzias G."/>
            <person name="Anthouard V."/>
            <person name="Artiguenave F."/>
            <person name="Aury J.M."/>
            <person name="Badger J.H."/>
            <person name="Beszteri B."/>
            <person name="Billiau K."/>
            <person name="Bonnet E."/>
            <person name="Bothwell J.H."/>
            <person name="Bowler C."/>
            <person name="Boyen C."/>
            <person name="Brownlee C."/>
            <person name="Carrano C.J."/>
            <person name="Charrier B."/>
            <person name="Cho G.Y."/>
            <person name="Coelho S.M."/>
            <person name="Collen J."/>
            <person name="Corre E."/>
            <person name="Da Silva C."/>
            <person name="Delage L."/>
            <person name="Delaroque N."/>
            <person name="Dittami S.M."/>
            <person name="Doulbeau S."/>
            <person name="Elias M."/>
            <person name="Farnham G."/>
            <person name="Gachon C.M."/>
            <person name="Gschloessl B."/>
            <person name="Heesch S."/>
            <person name="Jabbari K."/>
            <person name="Jubin C."/>
            <person name="Kawai H."/>
            <person name="Kimura K."/>
            <person name="Kloareg B."/>
            <person name="Kupper F.C."/>
            <person name="Lang D."/>
            <person name="Le Bail A."/>
            <person name="Leblanc C."/>
            <person name="Lerouge P."/>
            <person name="Lohr M."/>
            <person name="Lopez P.J."/>
            <person name="Martens C."/>
            <person name="Maumus F."/>
            <person name="Michel G."/>
            <person name="Miranda-Saavedra D."/>
            <person name="Morales J."/>
            <person name="Moreau H."/>
            <person name="Motomura T."/>
            <person name="Nagasato C."/>
            <person name="Napoli C.A."/>
            <person name="Nelson D.R."/>
            <person name="Nyvall-Collen P."/>
            <person name="Peters A.F."/>
            <person name="Pommier C."/>
            <person name="Potin P."/>
            <person name="Poulain J."/>
            <person name="Quesneville H."/>
            <person name="Read B."/>
            <person name="Rensing S.A."/>
            <person name="Ritter A."/>
            <person name="Rousvoal S."/>
            <person name="Samanta M."/>
            <person name="Samson G."/>
            <person name="Schroeder D.C."/>
            <person name="Segurens B."/>
            <person name="Strittmatter M."/>
            <person name="Tonon T."/>
            <person name="Tregear J.W."/>
            <person name="Valentin K."/>
            <person name="von Dassow P."/>
            <person name="Yamagishi T."/>
            <person name="Van de Peer Y."/>
            <person name="Wincker P."/>
        </authorList>
    </citation>
    <scope>NUCLEOTIDE SEQUENCE [LARGE SCALE GENOMIC DNA]</scope>
    <source>
        <strain evidence="11">Ec32 / CCAP1310/4</strain>
    </source>
</reference>
<keyword evidence="11" id="KW-1185">Reference proteome</keyword>
<dbReference type="SUPFAM" id="SSF46609">
    <property type="entry name" value="Fe,Mn superoxide dismutase (SOD), N-terminal domain"/>
    <property type="match status" value="1"/>
</dbReference>
<evidence type="ECO:0000256" key="4">
    <source>
        <dbReference type="ARBA" id="ARBA00014767"/>
    </source>
</evidence>
<dbReference type="GO" id="GO:0005737">
    <property type="term" value="C:cytoplasm"/>
    <property type="evidence" value="ECO:0007669"/>
    <property type="project" value="TreeGrafter"/>
</dbReference>
<evidence type="ECO:0000256" key="6">
    <source>
        <dbReference type="ARBA" id="ARBA00023002"/>
    </source>
</evidence>
<dbReference type="Proteomes" id="UP000002630">
    <property type="component" value="Unassembled WGS sequence"/>
</dbReference>
<accession>D7G8P0</accession>
<dbReference type="InterPro" id="IPR019831">
    <property type="entry name" value="Mn/Fe_SOD_N"/>
</dbReference>
<dbReference type="eggNOG" id="KOG0876">
    <property type="taxonomic scope" value="Eukaryota"/>
</dbReference>
<dbReference type="GO" id="GO:0004784">
    <property type="term" value="F:superoxide dismutase activity"/>
    <property type="evidence" value="ECO:0007669"/>
    <property type="project" value="UniProtKB-EC"/>
</dbReference>
<dbReference type="PRINTS" id="PR01703">
    <property type="entry name" value="MNSODISMTASE"/>
</dbReference>
<feature type="domain" description="Manganese/iron superoxide dismutase C-terminal" evidence="9">
    <location>
        <begin position="179"/>
        <end position="284"/>
    </location>
</feature>
<dbReference type="GO" id="GO:0046872">
    <property type="term" value="F:metal ion binding"/>
    <property type="evidence" value="ECO:0007669"/>
    <property type="project" value="UniProtKB-KW"/>
</dbReference>
<dbReference type="PANTHER" id="PTHR43595">
    <property type="entry name" value="37S RIBOSOMAL PROTEIN S26, MITOCHONDRIAL"/>
    <property type="match status" value="1"/>
</dbReference>
<dbReference type="PROSITE" id="PS00088">
    <property type="entry name" value="SOD_MN"/>
    <property type="match status" value="1"/>
</dbReference>
<dbReference type="Pfam" id="PF02777">
    <property type="entry name" value="Sod_Fe_C"/>
    <property type="match status" value="1"/>
</dbReference>
<dbReference type="SUPFAM" id="SSF54719">
    <property type="entry name" value="Fe,Mn superoxide dismutase (SOD), C-terminal domain"/>
    <property type="match status" value="1"/>
</dbReference>
<evidence type="ECO:0000313" key="10">
    <source>
        <dbReference type="EMBL" id="CBJ28064.1"/>
    </source>
</evidence>
<proteinExistence type="inferred from homology"/>
<evidence type="ECO:0000256" key="7">
    <source>
        <dbReference type="ARBA" id="ARBA00023004"/>
    </source>
</evidence>
<evidence type="ECO:0000256" key="1">
    <source>
        <dbReference type="ARBA" id="ARBA00001962"/>
    </source>
</evidence>
<dbReference type="InterPro" id="IPR019833">
    <property type="entry name" value="Mn/Fe_SOD_BS"/>
</dbReference>
<dbReference type="AlphaFoldDB" id="D7G8P0"/>
<dbReference type="InterPro" id="IPR001189">
    <property type="entry name" value="Mn/Fe_SOD"/>
</dbReference>
<dbReference type="EMBL" id="FN649760">
    <property type="protein sequence ID" value="CBJ28064.1"/>
    <property type="molecule type" value="Genomic_DNA"/>
</dbReference>
<evidence type="ECO:0000256" key="3">
    <source>
        <dbReference type="ARBA" id="ARBA00012682"/>
    </source>
</evidence>
<keyword evidence="6 10" id="KW-0560">Oxidoreductase</keyword>
<keyword evidence="7" id="KW-0408">Iron</keyword>